<feature type="region of interest" description="Disordered" evidence="1">
    <location>
        <begin position="139"/>
        <end position="184"/>
    </location>
</feature>
<protein>
    <recommendedName>
        <fullName evidence="5">Protein CAP22</fullName>
    </recommendedName>
</protein>
<dbReference type="Proteomes" id="UP000830671">
    <property type="component" value="Chromosome 6"/>
</dbReference>
<organism evidence="3 4">
    <name type="scientific">Colletotrichum lupini</name>
    <dbReference type="NCBI Taxonomy" id="145971"/>
    <lineage>
        <taxon>Eukaryota</taxon>
        <taxon>Fungi</taxon>
        <taxon>Dikarya</taxon>
        <taxon>Ascomycota</taxon>
        <taxon>Pezizomycotina</taxon>
        <taxon>Sordariomycetes</taxon>
        <taxon>Hypocreomycetidae</taxon>
        <taxon>Glomerellales</taxon>
        <taxon>Glomerellaceae</taxon>
        <taxon>Colletotrichum</taxon>
        <taxon>Colletotrichum acutatum species complex</taxon>
    </lineage>
</organism>
<reference evidence="3" key="1">
    <citation type="journal article" date="2021" name="Mol. Plant Microbe Interact.">
        <title>Complete Genome Sequence of the Plant-Pathogenic Fungus Colletotrichum lupini.</title>
        <authorList>
            <person name="Baroncelli R."/>
            <person name="Pensec F."/>
            <person name="Da Lio D."/>
            <person name="Boufleur T."/>
            <person name="Vicente I."/>
            <person name="Sarrocco S."/>
            <person name="Picot A."/>
            <person name="Baraldi E."/>
            <person name="Sukno S."/>
            <person name="Thon M."/>
            <person name="Le Floch G."/>
        </authorList>
    </citation>
    <scope>NUCLEOTIDE SEQUENCE</scope>
    <source>
        <strain evidence="3">IMI 504893</strain>
    </source>
</reference>
<gene>
    <name evidence="3" type="ORF">CLUP02_11808</name>
</gene>
<evidence type="ECO:0000313" key="3">
    <source>
        <dbReference type="EMBL" id="UQC86308.1"/>
    </source>
</evidence>
<dbReference type="KEGG" id="clup:CLUP02_11808"/>
<evidence type="ECO:0000256" key="1">
    <source>
        <dbReference type="SAM" id="MobiDB-lite"/>
    </source>
</evidence>
<accession>A0A9Q8SZA9</accession>
<keyword evidence="4" id="KW-1185">Reference proteome</keyword>
<keyword evidence="2" id="KW-0732">Signal</keyword>
<dbReference type="RefSeq" id="XP_049147920.1">
    <property type="nucleotide sequence ID" value="XM_049290775.1"/>
</dbReference>
<feature type="chain" id="PRO_5040471054" description="Protein CAP22" evidence="2">
    <location>
        <begin position="19"/>
        <end position="243"/>
    </location>
</feature>
<evidence type="ECO:0000256" key="2">
    <source>
        <dbReference type="SAM" id="SignalP"/>
    </source>
</evidence>
<sequence length="243" mass="25429">MHFNRVALSLAAVAFVQADLQLDNDDIPTQCQAVCRPIYDLGQACEVNDDLVRDDLTEDRLEAQCVCTNNSINVSQYAALCASCMDQNVRDRDDLDDINDILRTCGFASTSYASTASYASTTPSVSAARPTASAQLTTTITPGAVGGGSSSPTQTSASGSGSNSGGSTTTPTTAGGQTSQTPNAAGVVSPQGLGLIGAVAGMKSVFMDLDCIFKALWNIYLSIYCRFNYLLSRSLVPLKGHNL</sequence>
<dbReference type="AlphaFoldDB" id="A0A9Q8SZA9"/>
<dbReference type="GeneID" id="73345785"/>
<evidence type="ECO:0000313" key="4">
    <source>
        <dbReference type="Proteomes" id="UP000830671"/>
    </source>
</evidence>
<feature type="signal peptide" evidence="2">
    <location>
        <begin position="1"/>
        <end position="18"/>
    </location>
</feature>
<dbReference type="EMBL" id="CP019478">
    <property type="protein sequence ID" value="UQC86308.1"/>
    <property type="molecule type" value="Genomic_DNA"/>
</dbReference>
<proteinExistence type="predicted"/>
<feature type="compositionally biased region" description="Low complexity" evidence="1">
    <location>
        <begin position="150"/>
        <end position="182"/>
    </location>
</feature>
<name>A0A9Q8SZA9_9PEZI</name>
<evidence type="ECO:0008006" key="5">
    <source>
        <dbReference type="Google" id="ProtNLM"/>
    </source>
</evidence>